<accession>A0AAN6PX70</accession>
<evidence type="ECO:0000313" key="3">
    <source>
        <dbReference type="Proteomes" id="UP001305647"/>
    </source>
</evidence>
<reference evidence="2" key="1">
    <citation type="journal article" date="2023" name="Mol. Phylogenet. Evol.">
        <title>Genome-scale phylogeny and comparative genomics of the fungal order Sordariales.</title>
        <authorList>
            <person name="Hensen N."/>
            <person name="Bonometti L."/>
            <person name="Westerberg I."/>
            <person name="Brannstrom I.O."/>
            <person name="Guillou S."/>
            <person name="Cros-Aarteil S."/>
            <person name="Calhoun S."/>
            <person name="Haridas S."/>
            <person name="Kuo A."/>
            <person name="Mondo S."/>
            <person name="Pangilinan J."/>
            <person name="Riley R."/>
            <person name="LaButti K."/>
            <person name="Andreopoulos B."/>
            <person name="Lipzen A."/>
            <person name="Chen C."/>
            <person name="Yan M."/>
            <person name="Daum C."/>
            <person name="Ng V."/>
            <person name="Clum A."/>
            <person name="Steindorff A."/>
            <person name="Ohm R.A."/>
            <person name="Martin F."/>
            <person name="Silar P."/>
            <person name="Natvig D.O."/>
            <person name="Lalanne C."/>
            <person name="Gautier V."/>
            <person name="Ament-Velasquez S.L."/>
            <person name="Kruys A."/>
            <person name="Hutchinson M.I."/>
            <person name="Powell A.J."/>
            <person name="Barry K."/>
            <person name="Miller A.N."/>
            <person name="Grigoriev I.V."/>
            <person name="Debuchy R."/>
            <person name="Gladieux P."/>
            <person name="Hiltunen Thoren M."/>
            <person name="Johannesson H."/>
        </authorList>
    </citation>
    <scope>NUCLEOTIDE SEQUENCE</scope>
    <source>
        <strain evidence="2">CBS 757.83</strain>
    </source>
</reference>
<keyword evidence="1" id="KW-0732">Signal</keyword>
<comment type="caution">
    <text evidence="2">The sequence shown here is derived from an EMBL/GenBank/DDBJ whole genome shotgun (WGS) entry which is preliminary data.</text>
</comment>
<name>A0AAN6PX70_9PEZI</name>
<sequence>MEAAPTLVGVVPLLLFVRLESASPSLEAPHRTKGKRDPVCVKDGLQIGGNGRCHLPPFRSAEQRPNPALFITL</sequence>
<feature type="signal peptide" evidence="1">
    <location>
        <begin position="1"/>
        <end position="22"/>
    </location>
</feature>
<organism evidence="2 3">
    <name type="scientific">Parathielavia hyrcaniae</name>
    <dbReference type="NCBI Taxonomy" id="113614"/>
    <lineage>
        <taxon>Eukaryota</taxon>
        <taxon>Fungi</taxon>
        <taxon>Dikarya</taxon>
        <taxon>Ascomycota</taxon>
        <taxon>Pezizomycotina</taxon>
        <taxon>Sordariomycetes</taxon>
        <taxon>Sordariomycetidae</taxon>
        <taxon>Sordariales</taxon>
        <taxon>Chaetomiaceae</taxon>
        <taxon>Parathielavia</taxon>
    </lineage>
</organism>
<evidence type="ECO:0008006" key="4">
    <source>
        <dbReference type="Google" id="ProtNLM"/>
    </source>
</evidence>
<proteinExistence type="predicted"/>
<evidence type="ECO:0000256" key="1">
    <source>
        <dbReference type="SAM" id="SignalP"/>
    </source>
</evidence>
<keyword evidence="3" id="KW-1185">Reference proteome</keyword>
<feature type="chain" id="PRO_5042972721" description="Secreted protein" evidence="1">
    <location>
        <begin position="23"/>
        <end position="73"/>
    </location>
</feature>
<gene>
    <name evidence="2" type="ORF">N658DRAFT_498306</name>
</gene>
<dbReference type="Proteomes" id="UP001305647">
    <property type="component" value="Unassembled WGS sequence"/>
</dbReference>
<reference evidence="2" key="2">
    <citation type="submission" date="2023-05" db="EMBL/GenBank/DDBJ databases">
        <authorList>
            <consortium name="Lawrence Berkeley National Laboratory"/>
            <person name="Steindorff A."/>
            <person name="Hensen N."/>
            <person name="Bonometti L."/>
            <person name="Westerberg I."/>
            <person name="Brannstrom I.O."/>
            <person name="Guillou S."/>
            <person name="Cros-Aarteil S."/>
            <person name="Calhoun S."/>
            <person name="Haridas S."/>
            <person name="Kuo A."/>
            <person name="Mondo S."/>
            <person name="Pangilinan J."/>
            <person name="Riley R."/>
            <person name="Labutti K."/>
            <person name="Andreopoulos B."/>
            <person name="Lipzen A."/>
            <person name="Chen C."/>
            <person name="Yanf M."/>
            <person name="Daum C."/>
            <person name="Ng V."/>
            <person name="Clum A."/>
            <person name="Ohm R."/>
            <person name="Martin F."/>
            <person name="Silar P."/>
            <person name="Natvig D."/>
            <person name="Lalanne C."/>
            <person name="Gautier V."/>
            <person name="Ament-Velasquez S.L."/>
            <person name="Kruys A."/>
            <person name="Hutchinson M.I."/>
            <person name="Powell A.J."/>
            <person name="Barry K."/>
            <person name="Miller A.N."/>
            <person name="Grigoriev I.V."/>
            <person name="Debuchy R."/>
            <person name="Gladieux P."/>
            <person name="Thoren M.H."/>
            <person name="Johannesson H."/>
        </authorList>
    </citation>
    <scope>NUCLEOTIDE SEQUENCE</scope>
    <source>
        <strain evidence="2">CBS 757.83</strain>
    </source>
</reference>
<dbReference type="AlphaFoldDB" id="A0AAN6PX70"/>
<evidence type="ECO:0000313" key="2">
    <source>
        <dbReference type="EMBL" id="KAK4099600.1"/>
    </source>
</evidence>
<dbReference type="EMBL" id="MU863648">
    <property type="protein sequence ID" value="KAK4099600.1"/>
    <property type="molecule type" value="Genomic_DNA"/>
</dbReference>
<protein>
    <recommendedName>
        <fullName evidence="4">Secreted protein</fullName>
    </recommendedName>
</protein>